<dbReference type="PANTHER" id="PTHR43602">
    <property type="match status" value="1"/>
</dbReference>
<dbReference type="Pfam" id="PF00378">
    <property type="entry name" value="ECH_1"/>
    <property type="match status" value="1"/>
</dbReference>
<comment type="similarity">
    <text evidence="1">Belongs to the enoyl-CoA hydratase/isomerase family.</text>
</comment>
<comment type="caution">
    <text evidence="7">The sequence shown here is derived from an EMBL/GenBank/DDBJ whole genome shotgun (WGS) entry which is preliminary data.</text>
</comment>
<dbReference type="PANTHER" id="PTHR43602:SF1">
    <property type="entry name" value="ENOYL-COA HYDRATASE DOMAIN-CONTAINING PROTEIN 3, MITOCHONDRIAL"/>
    <property type="match status" value="1"/>
</dbReference>
<dbReference type="SUPFAM" id="SSF52096">
    <property type="entry name" value="ClpP/crotonase"/>
    <property type="match status" value="1"/>
</dbReference>
<evidence type="ECO:0000256" key="6">
    <source>
        <dbReference type="ARBA" id="ARBA00040545"/>
    </source>
</evidence>
<evidence type="ECO:0000313" key="8">
    <source>
        <dbReference type="Proteomes" id="UP000636264"/>
    </source>
</evidence>
<proteinExistence type="inferred from homology"/>
<evidence type="ECO:0000256" key="1">
    <source>
        <dbReference type="ARBA" id="ARBA00005254"/>
    </source>
</evidence>
<evidence type="ECO:0000256" key="5">
    <source>
        <dbReference type="ARBA" id="ARBA00037410"/>
    </source>
</evidence>
<keyword evidence="3" id="KW-0809">Transit peptide</keyword>
<dbReference type="EMBL" id="BMIF01000007">
    <property type="protein sequence ID" value="GGA69350.1"/>
    <property type="molecule type" value="Genomic_DNA"/>
</dbReference>
<comment type="function">
    <text evidence="5">May play a role in fatty acid biosynthesis and insulin sensitivity.</text>
</comment>
<dbReference type="Gene3D" id="3.90.226.10">
    <property type="entry name" value="2-enoyl-CoA Hydratase, Chain A, domain 1"/>
    <property type="match status" value="1"/>
</dbReference>
<dbReference type="InterPro" id="IPR014748">
    <property type="entry name" value="Enoyl-CoA_hydra_C"/>
</dbReference>
<sequence length="272" mass="29459">MAASSADVVTKEALVREHLEEGILRLTLANPPANALSIALMTELKAAIERAGRDPEVRVVILRHDGKVFSAGHDLKEMQARRSDPDGGRAFFAQTMELCASLMLAIVKLPKPVIAAIDGIATAAGCQLVASCDLAVATAHATFATPGVNIGLFCSTPMVALSRNIPRKQAMEMLLTGEKMDAEQALSYGLVNRVVEREALHDAVLQLARIVVAKSPLTLKIGKEAFYRQAEMSLEDAYRYTVQVMVENMMAQDAEEGIGAFIEKRDPKWSGR</sequence>
<dbReference type="GO" id="GO:0006631">
    <property type="term" value="P:fatty acid metabolic process"/>
    <property type="evidence" value="ECO:0007669"/>
    <property type="project" value="UniProtKB-KW"/>
</dbReference>
<dbReference type="NCBIfam" id="NF006008">
    <property type="entry name" value="PRK08139.1"/>
    <property type="match status" value="1"/>
</dbReference>
<dbReference type="InterPro" id="IPR001753">
    <property type="entry name" value="Enoyl-CoA_hydra/iso"/>
</dbReference>
<evidence type="ECO:0000256" key="4">
    <source>
        <dbReference type="ARBA" id="ARBA00023098"/>
    </source>
</evidence>
<dbReference type="Gene3D" id="1.10.12.10">
    <property type="entry name" value="Lyase 2-enoyl-coa Hydratase, Chain A, domain 2"/>
    <property type="match status" value="1"/>
</dbReference>
<dbReference type="RefSeq" id="WP_188721308.1">
    <property type="nucleotide sequence ID" value="NZ_BMIF01000007.1"/>
</dbReference>
<evidence type="ECO:0000313" key="7">
    <source>
        <dbReference type="EMBL" id="GGA69350.1"/>
    </source>
</evidence>
<dbReference type="InterPro" id="IPR052377">
    <property type="entry name" value="Mitochondrial_ECH-domain"/>
</dbReference>
<dbReference type="Proteomes" id="UP000636264">
    <property type="component" value="Unassembled WGS sequence"/>
</dbReference>
<dbReference type="CDD" id="cd06558">
    <property type="entry name" value="crotonase-like"/>
    <property type="match status" value="1"/>
</dbReference>
<gene>
    <name evidence="7" type="ORF">GCM10011385_23930</name>
</gene>
<reference evidence="7" key="1">
    <citation type="journal article" date="2014" name="Int. J. Syst. Evol. Microbiol.">
        <title>Complete genome sequence of Corynebacterium casei LMG S-19264T (=DSM 44701T), isolated from a smear-ripened cheese.</title>
        <authorList>
            <consortium name="US DOE Joint Genome Institute (JGI-PGF)"/>
            <person name="Walter F."/>
            <person name="Albersmeier A."/>
            <person name="Kalinowski J."/>
            <person name="Ruckert C."/>
        </authorList>
    </citation>
    <scope>NUCLEOTIDE SEQUENCE</scope>
    <source>
        <strain evidence="7">CGMCC 1.15320</strain>
    </source>
</reference>
<dbReference type="AlphaFoldDB" id="A0A916RT94"/>
<organism evidence="7 8">
    <name type="scientific">Nitratireductor aestuarii</name>
    <dbReference type="NCBI Taxonomy" id="1735103"/>
    <lineage>
        <taxon>Bacteria</taxon>
        <taxon>Pseudomonadati</taxon>
        <taxon>Pseudomonadota</taxon>
        <taxon>Alphaproteobacteria</taxon>
        <taxon>Hyphomicrobiales</taxon>
        <taxon>Phyllobacteriaceae</taxon>
        <taxon>Nitratireductor</taxon>
    </lineage>
</organism>
<keyword evidence="2" id="KW-0276">Fatty acid metabolism</keyword>
<name>A0A916RT94_9HYPH</name>
<dbReference type="GO" id="GO:0016836">
    <property type="term" value="F:hydro-lyase activity"/>
    <property type="evidence" value="ECO:0007669"/>
    <property type="project" value="TreeGrafter"/>
</dbReference>
<reference evidence="7" key="2">
    <citation type="submission" date="2020-09" db="EMBL/GenBank/DDBJ databases">
        <authorList>
            <person name="Sun Q."/>
            <person name="Zhou Y."/>
        </authorList>
    </citation>
    <scope>NUCLEOTIDE SEQUENCE</scope>
    <source>
        <strain evidence="7">CGMCC 1.15320</strain>
    </source>
</reference>
<evidence type="ECO:0000256" key="2">
    <source>
        <dbReference type="ARBA" id="ARBA00022832"/>
    </source>
</evidence>
<keyword evidence="8" id="KW-1185">Reference proteome</keyword>
<dbReference type="InterPro" id="IPR029045">
    <property type="entry name" value="ClpP/crotonase-like_dom_sf"/>
</dbReference>
<evidence type="ECO:0000256" key="3">
    <source>
        <dbReference type="ARBA" id="ARBA00022946"/>
    </source>
</evidence>
<protein>
    <recommendedName>
        <fullName evidence="6">Enoyl-CoA hydratase domain-containing protein 3, mitochondrial</fullName>
    </recommendedName>
</protein>
<accession>A0A916RT94</accession>
<keyword evidence="4" id="KW-0443">Lipid metabolism</keyword>